<evidence type="ECO:0000256" key="9">
    <source>
        <dbReference type="PROSITE-ProRule" id="PRU10007"/>
    </source>
</evidence>
<dbReference type="GO" id="GO:0004777">
    <property type="term" value="F:succinate-semialdehyde dehydrogenase (NAD+) activity"/>
    <property type="evidence" value="ECO:0007669"/>
    <property type="project" value="UniProtKB-EC"/>
</dbReference>
<feature type="domain" description="Aldehyde dehydrogenase" evidence="11">
    <location>
        <begin position="46"/>
        <end position="509"/>
    </location>
</feature>
<evidence type="ECO:0000313" key="13">
    <source>
        <dbReference type="Proteomes" id="UP000256970"/>
    </source>
</evidence>
<dbReference type="Pfam" id="PF00171">
    <property type="entry name" value="Aldedh"/>
    <property type="match status" value="1"/>
</dbReference>
<dbReference type="EMBL" id="FNXT01000410">
    <property type="protein sequence ID" value="SZX64399.1"/>
    <property type="molecule type" value="Genomic_DNA"/>
</dbReference>
<dbReference type="InterPro" id="IPR015590">
    <property type="entry name" value="Aldehyde_DH_dom"/>
</dbReference>
<gene>
    <name evidence="12" type="ORF">BQ4739_LOCUS4910</name>
</gene>
<reference evidence="12 13" key="1">
    <citation type="submission" date="2016-10" db="EMBL/GenBank/DDBJ databases">
        <authorList>
            <person name="Cai Z."/>
        </authorList>
    </citation>
    <scope>NUCLEOTIDE SEQUENCE [LARGE SCALE GENOMIC DNA]</scope>
</reference>
<evidence type="ECO:0000256" key="10">
    <source>
        <dbReference type="RuleBase" id="RU003345"/>
    </source>
</evidence>
<evidence type="ECO:0000313" key="12">
    <source>
        <dbReference type="EMBL" id="SZX64399.1"/>
    </source>
</evidence>
<dbReference type="InterPro" id="IPR029510">
    <property type="entry name" value="Ald_DH_CS_GLU"/>
</dbReference>
<evidence type="ECO:0000256" key="1">
    <source>
        <dbReference type="ARBA" id="ARBA00005176"/>
    </source>
</evidence>
<dbReference type="FunFam" id="3.40.605.10:FF:000005">
    <property type="entry name" value="Succinate-semialdehyde dehydrogenase I"/>
    <property type="match status" value="1"/>
</dbReference>
<name>A0A383VHT4_TETOB</name>
<dbReference type="SUPFAM" id="SSF53720">
    <property type="entry name" value="ALDH-like"/>
    <property type="match status" value="1"/>
</dbReference>
<keyword evidence="5 10" id="KW-0560">Oxidoreductase</keyword>
<dbReference type="Proteomes" id="UP000256970">
    <property type="component" value="Unassembled WGS sequence"/>
</dbReference>
<organism evidence="12 13">
    <name type="scientific">Tetradesmus obliquus</name>
    <name type="common">Green alga</name>
    <name type="synonym">Acutodesmus obliquus</name>
    <dbReference type="NCBI Taxonomy" id="3088"/>
    <lineage>
        <taxon>Eukaryota</taxon>
        <taxon>Viridiplantae</taxon>
        <taxon>Chlorophyta</taxon>
        <taxon>core chlorophytes</taxon>
        <taxon>Chlorophyceae</taxon>
        <taxon>CS clade</taxon>
        <taxon>Sphaeropleales</taxon>
        <taxon>Scenedesmaceae</taxon>
        <taxon>Tetradesmus</taxon>
    </lineage>
</organism>
<dbReference type="AlphaFoldDB" id="A0A383VHT4"/>
<evidence type="ECO:0000256" key="7">
    <source>
        <dbReference type="ARBA" id="ARBA00052498"/>
    </source>
</evidence>
<dbReference type="FunFam" id="3.40.605.10:FF:000026">
    <property type="entry name" value="Aldehyde dehydrogenase, putative"/>
    <property type="match status" value="1"/>
</dbReference>
<sequence length="517" mass="54623">MAQPSAAAYSTGAPSEPVELTVSEDLLSKVTDKELLRTGGLIGGKWTQATNRATFHVHNPATGKVIATMPKMRADETLTAIAAAHAVFPTWANTTAKERGAILMRWYQEILNASDDIAAIMTAECGKPLAESKAEIAAGAASVEWFAAECRRVTGDVLETVDRSRRMLTLKQPVGVVAAITPWNFPMSMITRKVAPAIAAGCTVVLKPAEATPLTALALAELADRAGVPDGVLNVVLGDAPSIGHAMMSSETVRKIGFTGSTAVGKMLAEQAAKTVKRVSLELGGNAPFIVFDDADLELAAAGVVGSALRNSGQTCICANRVFVQDQVYDKFAELVAARVAALRVGDGAAADTTHGPLISPAGVEKVVAHVGDALAKGAKLLVGGAVPQLPEPLAGGNFYSPTVLAEATIDMRCFREETFGPLIPLFRFKEDDEAVLMANDTEYGLAAYFYTRDLRRAWTIAEQLEYGMIGLNEVAIGSEVAPFGGVKQSGLGREQGRHGLDEFLEVKYLCMGLNYS</sequence>
<dbReference type="GO" id="GO:0009450">
    <property type="term" value="P:gamma-aminobutyric acid catabolic process"/>
    <property type="evidence" value="ECO:0007669"/>
    <property type="project" value="TreeGrafter"/>
</dbReference>
<comment type="pathway">
    <text evidence="1">Amino-acid degradation; 4-aminobutanoate degradation.</text>
</comment>
<dbReference type="PANTHER" id="PTHR43353">
    <property type="entry name" value="SUCCINATE-SEMIALDEHYDE DEHYDROGENASE, MITOCHONDRIAL"/>
    <property type="match status" value="1"/>
</dbReference>
<keyword evidence="13" id="KW-1185">Reference proteome</keyword>
<dbReference type="InterPro" id="IPR016163">
    <property type="entry name" value="Ald_DH_C"/>
</dbReference>
<evidence type="ECO:0000259" key="11">
    <source>
        <dbReference type="Pfam" id="PF00171"/>
    </source>
</evidence>
<dbReference type="STRING" id="3088.A0A383VHT4"/>
<dbReference type="InterPro" id="IPR016162">
    <property type="entry name" value="Ald_DH_N"/>
</dbReference>
<evidence type="ECO:0000256" key="3">
    <source>
        <dbReference type="ARBA" id="ARBA00013051"/>
    </source>
</evidence>
<evidence type="ECO:0000256" key="4">
    <source>
        <dbReference type="ARBA" id="ARBA00019842"/>
    </source>
</evidence>
<dbReference type="InterPro" id="IPR050740">
    <property type="entry name" value="Aldehyde_DH_Superfamily"/>
</dbReference>
<dbReference type="Gene3D" id="3.40.309.10">
    <property type="entry name" value="Aldehyde Dehydrogenase, Chain A, domain 2"/>
    <property type="match status" value="1"/>
</dbReference>
<dbReference type="PROSITE" id="PS00687">
    <property type="entry name" value="ALDEHYDE_DEHYDR_GLU"/>
    <property type="match status" value="1"/>
</dbReference>
<dbReference type="EC" id="1.2.1.24" evidence="3"/>
<proteinExistence type="inferred from homology"/>
<dbReference type="Gene3D" id="3.40.605.10">
    <property type="entry name" value="Aldehyde Dehydrogenase, Chain A, domain 1"/>
    <property type="match status" value="1"/>
</dbReference>
<dbReference type="InterPro" id="IPR016161">
    <property type="entry name" value="Ald_DH/histidinol_DH"/>
</dbReference>
<dbReference type="PANTHER" id="PTHR43353:SF5">
    <property type="entry name" value="SUCCINATE-SEMIALDEHYDE DEHYDROGENASE, MITOCHONDRIAL"/>
    <property type="match status" value="1"/>
</dbReference>
<dbReference type="InterPro" id="IPR016160">
    <property type="entry name" value="Ald_DH_CS_CYS"/>
</dbReference>
<feature type="active site" evidence="9">
    <location>
        <position position="282"/>
    </location>
</feature>
<comment type="similarity">
    <text evidence="2 10">Belongs to the aldehyde dehydrogenase family.</text>
</comment>
<accession>A0A383VHT4</accession>
<evidence type="ECO:0000256" key="6">
    <source>
        <dbReference type="ARBA" id="ARBA00030806"/>
    </source>
</evidence>
<dbReference type="CDD" id="cd07103">
    <property type="entry name" value="ALDH_F5_SSADH_GabD"/>
    <property type="match status" value="1"/>
</dbReference>
<dbReference type="PROSITE" id="PS00070">
    <property type="entry name" value="ALDEHYDE_DEHYDR_CYS"/>
    <property type="match status" value="1"/>
</dbReference>
<evidence type="ECO:0000256" key="8">
    <source>
        <dbReference type="ARBA" id="ARBA00076033"/>
    </source>
</evidence>
<dbReference type="FunFam" id="3.40.309.10:FF:000004">
    <property type="entry name" value="Succinate-semialdehyde dehydrogenase I"/>
    <property type="match status" value="1"/>
</dbReference>
<comment type="catalytic activity">
    <reaction evidence="7">
        <text>succinate semialdehyde + NAD(+) + H2O = succinate + NADH + 2 H(+)</text>
        <dbReference type="Rhea" id="RHEA:13217"/>
        <dbReference type="ChEBI" id="CHEBI:15377"/>
        <dbReference type="ChEBI" id="CHEBI:15378"/>
        <dbReference type="ChEBI" id="CHEBI:30031"/>
        <dbReference type="ChEBI" id="CHEBI:57540"/>
        <dbReference type="ChEBI" id="CHEBI:57706"/>
        <dbReference type="ChEBI" id="CHEBI:57945"/>
        <dbReference type="EC" id="1.2.1.24"/>
    </reaction>
</comment>
<evidence type="ECO:0000256" key="2">
    <source>
        <dbReference type="ARBA" id="ARBA00009986"/>
    </source>
</evidence>
<evidence type="ECO:0000256" key="5">
    <source>
        <dbReference type="ARBA" id="ARBA00023002"/>
    </source>
</evidence>
<protein>
    <recommendedName>
        <fullName evidence="4">Succinate-semialdehyde dehydrogenase, mitochondrial</fullName>
        <ecNumber evidence="3">1.2.1.24</ecNumber>
    </recommendedName>
    <alternativeName>
        <fullName evidence="8">Aldehyde dehydrogenase family 5 member F1</fullName>
    </alternativeName>
    <alternativeName>
        <fullName evidence="6">NAD(+)-dependent succinic semialdehyde dehydrogenase</fullName>
    </alternativeName>
</protein>